<dbReference type="InterPro" id="IPR001633">
    <property type="entry name" value="EAL_dom"/>
</dbReference>
<evidence type="ECO:0000259" key="3">
    <source>
        <dbReference type="PROSITE" id="PS50110"/>
    </source>
</evidence>
<dbReference type="PROSITE" id="PS50883">
    <property type="entry name" value="EAL"/>
    <property type="match status" value="1"/>
</dbReference>
<evidence type="ECO:0000256" key="1">
    <source>
        <dbReference type="PROSITE-ProRule" id="PRU00169"/>
    </source>
</evidence>
<dbReference type="PROSITE" id="PS50110">
    <property type="entry name" value="RESPONSE_REGULATORY"/>
    <property type="match status" value="1"/>
</dbReference>
<dbReference type="Proteomes" id="UP001629246">
    <property type="component" value="Unassembled WGS sequence"/>
</dbReference>
<feature type="domain" description="EAL" evidence="4">
    <location>
        <begin position="147"/>
        <end position="400"/>
    </location>
</feature>
<organism evidence="5 6">
    <name type="scientific">Herbaspirillum lusitanum</name>
    <dbReference type="NCBI Taxonomy" id="213312"/>
    <lineage>
        <taxon>Bacteria</taxon>
        <taxon>Pseudomonadati</taxon>
        <taxon>Pseudomonadota</taxon>
        <taxon>Betaproteobacteria</taxon>
        <taxon>Burkholderiales</taxon>
        <taxon>Oxalobacteraceae</taxon>
        <taxon>Herbaspirillum</taxon>
    </lineage>
</organism>
<dbReference type="RefSeq" id="WP_408157012.1">
    <property type="nucleotide sequence ID" value="NZ_JAQQFM010000004.1"/>
</dbReference>
<sequence>MAPENLNELIESLLVVDDSSLQRQHTVGLMRELGIEMIYEAGNGNEALDLLAILKLPPSLAIIDLEMPGMDGVELIQQLQQRGVNVPLIVASSRETSLLSSVETMIEALGMNVLGALQKPLSKDKLLGALKTFKAPGAAPKRYDNSPPMTEQELTQALAAGEVIPYYQPKVDIRSGMLKGVEALARWMHPERGMIPPDRFIPMAEQTGLIHELTLVMMRQAMSQAATWHSRGLAIKVAINLSPLSLEVPGFVQKILTMIDEHEVDADQIVLEITESSVVANLGNALGTLARLRLKGFGLSIDDYGTGFSSMQQLARIPFTELKIDRSFVHGAHSRKNLRVILQSALDMASRLELVTVAEGIETIEDWRLLQDSGCAIGQGYLIAKPMPANELPTWLKGHHRRLPELRPLPPGDGSAGSADTAGSPPG</sequence>
<evidence type="ECO:0000313" key="6">
    <source>
        <dbReference type="Proteomes" id="UP001629246"/>
    </source>
</evidence>
<keyword evidence="6" id="KW-1185">Reference proteome</keyword>
<feature type="compositionally biased region" description="Low complexity" evidence="2">
    <location>
        <begin position="412"/>
        <end position="427"/>
    </location>
</feature>
<comment type="caution">
    <text evidence="5">The sequence shown here is derived from an EMBL/GenBank/DDBJ whole genome shotgun (WGS) entry which is preliminary data.</text>
</comment>
<evidence type="ECO:0000259" key="4">
    <source>
        <dbReference type="PROSITE" id="PS50883"/>
    </source>
</evidence>
<dbReference type="Gene3D" id="3.20.20.450">
    <property type="entry name" value="EAL domain"/>
    <property type="match status" value="1"/>
</dbReference>
<proteinExistence type="predicted"/>
<name>A0ABW9AAG4_9BURK</name>
<dbReference type="InterPro" id="IPR050706">
    <property type="entry name" value="Cyclic-di-GMP_PDE-like"/>
</dbReference>
<reference evidence="5 6" key="1">
    <citation type="journal article" date="2024" name="Chem. Sci.">
        <title>Discovery of megapolipeptins by genome mining of a Burkholderiales bacteria collection.</title>
        <authorList>
            <person name="Paulo B.S."/>
            <person name="Recchia M.J.J."/>
            <person name="Lee S."/>
            <person name="Fergusson C.H."/>
            <person name="Romanowski S.B."/>
            <person name="Hernandez A."/>
            <person name="Krull N."/>
            <person name="Liu D.Y."/>
            <person name="Cavanagh H."/>
            <person name="Bos A."/>
            <person name="Gray C.A."/>
            <person name="Murphy B.T."/>
            <person name="Linington R.G."/>
            <person name="Eustaquio A.S."/>
        </authorList>
    </citation>
    <scope>NUCLEOTIDE SEQUENCE [LARGE SCALE GENOMIC DNA]</scope>
    <source>
        <strain evidence="5 6">RL21-008-BIB-A</strain>
    </source>
</reference>
<dbReference type="CDD" id="cd01948">
    <property type="entry name" value="EAL"/>
    <property type="match status" value="1"/>
</dbReference>
<dbReference type="CDD" id="cd00156">
    <property type="entry name" value="REC"/>
    <property type="match status" value="1"/>
</dbReference>
<dbReference type="InterPro" id="IPR035919">
    <property type="entry name" value="EAL_sf"/>
</dbReference>
<feature type="modified residue" description="4-aspartylphosphate" evidence="1">
    <location>
        <position position="64"/>
    </location>
</feature>
<dbReference type="PANTHER" id="PTHR33121">
    <property type="entry name" value="CYCLIC DI-GMP PHOSPHODIESTERASE PDEF"/>
    <property type="match status" value="1"/>
</dbReference>
<gene>
    <name evidence="5" type="ORF">PQR62_08955</name>
</gene>
<dbReference type="SMART" id="SM00448">
    <property type="entry name" value="REC"/>
    <property type="match status" value="1"/>
</dbReference>
<accession>A0ABW9AAG4</accession>
<feature type="region of interest" description="Disordered" evidence="2">
    <location>
        <begin position="402"/>
        <end position="427"/>
    </location>
</feature>
<protein>
    <submittedName>
        <fullName evidence="5">EAL domain-containing protein</fullName>
    </submittedName>
</protein>
<dbReference type="EMBL" id="JAQQFM010000004">
    <property type="protein sequence ID" value="MFL9924392.1"/>
    <property type="molecule type" value="Genomic_DNA"/>
</dbReference>
<dbReference type="InterPro" id="IPR001789">
    <property type="entry name" value="Sig_transdc_resp-reg_receiver"/>
</dbReference>
<evidence type="ECO:0000256" key="2">
    <source>
        <dbReference type="SAM" id="MobiDB-lite"/>
    </source>
</evidence>
<dbReference type="Pfam" id="PF00563">
    <property type="entry name" value="EAL"/>
    <property type="match status" value="1"/>
</dbReference>
<dbReference type="PANTHER" id="PTHR33121:SF79">
    <property type="entry name" value="CYCLIC DI-GMP PHOSPHODIESTERASE PDED-RELATED"/>
    <property type="match status" value="1"/>
</dbReference>
<feature type="domain" description="Response regulatory" evidence="3">
    <location>
        <begin position="12"/>
        <end position="134"/>
    </location>
</feature>
<dbReference type="Pfam" id="PF00072">
    <property type="entry name" value="Response_reg"/>
    <property type="match status" value="1"/>
</dbReference>
<dbReference type="SUPFAM" id="SSF141868">
    <property type="entry name" value="EAL domain-like"/>
    <property type="match status" value="1"/>
</dbReference>
<dbReference type="InterPro" id="IPR011006">
    <property type="entry name" value="CheY-like_superfamily"/>
</dbReference>
<dbReference type="Gene3D" id="3.40.50.2300">
    <property type="match status" value="1"/>
</dbReference>
<evidence type="ECO:0000313" key="5">
    <source>
        <dbReference type="EMBL" id="MFL9924392.1"/>
    </source>
</evidence>
<keyword evidence="1" id="KW-0597">Phosphoprotein</keyword>
<dbReference type="SMART" id="SM00052">
    <property type="entry name" value="EAL"/>
    <property type="match status" value="1"/>
</dbReference>
<dbReference type="SUPFAM" id="SSF52172">
    <property type="entry name" value="CheY-like"/>
    <property type="match status" value="1"/>
</dbReference>